<keyword evidence="4" id="KW-1185">Reference proteome</keyword>
<name>A0A2K1L9S0_PHYPA</name>
<reference evidence="2 4" key="2">
    <citation type="journal article" date="2018" name="Plant J.">
        <title>The Physcomitrella patens chromosome-scale assembly reveals moss genome structure and evolution.</title>
        <authorList>
            <person name="Lang D."/>
            <person name="Ullrich K.K."/>
            <person name="Murat F."/>
            <person name="Fuchs J."/>
            <person name="Jenkins J."/>
            <person name="Haas F.B."/>
            <person name="Piednoel M."/>
            <person name="Gundlach H."/>
            <person name="Van Bel M."/>
            <person name="Meyberg R."/>
            <person name="Vives C."/>
            <person name="Morata J."/>
            <person name="Symeonidi A."/>
            <person name="Hiss M."/>
            <person name="Muchero W."/>
            <person name="Kamisugi Y."/>
            <person name="Saleh O."/>
            <person name="Blanc G."/>
            <person name="Decker E.L."/>
            <person name="van Gessel N."/>
            <person name="Grimwood J."/>
            <person name="Hayes R.D."/>
            <person name="Graham S.W."/>
            <person name="Gunter L.E."/>
            <person name="McDaniel S.F."/>
            <person name="Hoernstein S.N.W."/>
            <person name="Larsson A."/>
            <person name="Li F.W."/>
            <person name="Perroud P.F."/>
            <person name="Phillips J."/>
            <person name="Ranjan P."/>
            <person name="Rokshar D.S."/>
            <person name="Rothfels C.J."/>
            <person name="Schneider L."/>
            <person name="Shu S."/>
            <person name="Stevenson D.W."/>
            <person name="Thummler F."/>
            <person name="Tillich M."/>
            <person name="Villarreal Aguilar J.C."/>
            <person name="Widiez T."/>
            <person name="Wong G.K."/>
            <person name="Wymore A."/>
            <person name="Zhang Y."/>
            <person name="Zimmer A.D."/>
            <person name="Quatrano R.S."/>
            <person name="Mayer K.F.X."/>
            <person name="Goodstein D."/>
            <person name="Casacuberta J.M."/>
            <person name="Vandepoele K."/>
            <person name="Reski R."/>
            <person name="Cuming A.C."/>
            <person name="Tuskan G.A."/>
            <person name="Maumus F."/>
            <person name="Salse J."/>
            <person name="Schmutz J."/>
            <person name="Rensing S.A."/>
        </authorList>
    </citation>
    <scope>NUCLEOTIDE SEQUENCE [LARGE SCALE GENOMIC DNA]</scope>
    <source>
        <strain evidence="3 4">cv. Gransden 2004</strain>
    </source>
</reference>
<reference evidence="2 4" key="1">
    <citation type="journal article" date="2008" name="Science">
        <title>The Physcomitrella genome reveals evolutionary insights into the conquest of land by plants.</title>
        <authorList>
            <person name="Rensing S."/>
            <person name="Lang D."/>
            <person name="Zimmer A."/>
            <person name="Terry A."/>
            <person name="Salamov A."/>
            <person name="Shapiro H."/>
            <person name="Nishiyama T."/>
            <person name="Perroud P.-F."/>
            <person name="Lindquist E."/>
            <person name="Kamisugi Y."/>
            <person name="Tanahashi T."/>
            <person name="Sakakibara K."/>
            <person name="Fujita T."/>
            <person name="Oishi K."/>
            <person name="Shin-I T."/>
            <person name="Kuroki Y."/>
            <person name="Toyoda A."/>
            <person name="Suzuki Y."/>
            <person name="Hashimoto A."/>
            <person name="Yamaguchi K."/>
            <person name="Sugano A."/>
            <person name="Kohara Y."/>
            <person name="Fujiyama A."/>
            <person name="Anterola A."/>
            <person name="Aoki S."/>
            <person name="Ashton N."/>
            <person name="Barbazuk W.B."/>
            <person name="Barker E."/>
            <person name="Bennetzen J."/>
            <person name="Bezanilla M."/>
            <person name="Blankenship R."/>
            <person name="Cho S.H."/>
            <person name="Dutcher S."/>
            <person name="Estelle M."/>
            <person name="Fawcett J.A."/>
            <person name="Gundlach H."/>
            <person name="Hanada K."/>
            <person name="Heyl A."/>
            <person name="Hicks K.A."/>
            <person name="Hugh J."/>
            <person name="Lohr M."/>
            <person name="Mayer K."/>
            <person name="Melkozernov A."/>
            <person name="Murata T."/>
            <person name="Nelson D."/>
            <person name="Pils B."/>
            <person name="Prigge M."/>
            <person name="Reiss B."/>
            <person name="Renner T."/>
            <person name="Rombauts S."/>
            <person name="Rushton P."/>
            <person name="Sanderfoot A."/>
            <person name="Schween G."/>
            <person name="Shiu S.-H."/>
            <person name="Stueber K."/>
            <person name="Theodoulou F.L."/>
            <person name="Tu H."/>
            <person name="Van de Peer Y."/>
            <person name="Verrier P.J."/>
            <person name="Waters E."/>
            <person name="Wood A."/>
            <person name="Yang L."/>
            <person name="Cove D."/>
            <person name="Cuming A."/>
            <person name="Hasebe M."/>
            <person name="Lucas S."/>
            <person name="Mishler D.B."/>
            <person name="Reski R."/>
            <person name="Grigoriev I."/>
            <person name="Quatrano R.S."/>
            <person name="Boore J.L."/>
        </authorList>
    </citation>
    <scope>NUCLEOTIDE SEQUENCE [LARGE SCALE GENOMIC DNA]</scope>
    <source>
        <strain evidence="3 4">cv. Gransden 2004</strain>
    </source>
</reference>
<reference evidence="3" key="3">
    <citation type="submission" date="2020-12" db="UniProtKB">
        <authorList>
            <consortium name="EnsemblPlants"/>
        </authorList>
    </citation>
    <scope>IDENTIFICATION</scope>
</reference>
<dbReference type="InParanoid" id="A0A2K1L9S0"/>
<evidence type="ECO:0000313" key="4">
    <source>
        <dbReference type="Proteomes" id="UP000006727"/>
    </source>
</evidence>
<dbReference type="Proteomes" id="UP000006727">
    <property type="component" value="Chromosome 1"/>
</dbReference>
<dbReference type="PaxDb" id="3218-PP1S21_100V6.1"/>
<organism evidence="2">
    <name type="scientific">Physcomitrium patens</name>
    <name type="common">Spreading-leaved earth moss</name>
    <name type="synonym">Physcomitrella patens</name>
    <dbReference type="NCBI Taxonomy" id="3218"/>
    <lineage>
        <taxon>Eukaryota</taxon>
        <taxon>Viridiplantae</taxon>
        <taxon>Streptophyta</taxon>
        <taxon>Embryophyta</taxon>
        <taxon>Bryophyta</taxon>
        <taxon>Bryophytina</taxon>
        <taxon>Bryopsida</taxon>
        <taxon>Funariidae</taxon>
        <taxon>Funariales</taxon>
        <taxon>Funariaceae</taxon>
        <taxon>Physcomitrium</taxon>
    </lineage>
</organism>
<dbReference type="AlphaFoldDB" id="A0A2K1L9S0"/>
<dbReference type="EMBL" id="ABEU02000001">
    <property type="protein sequence ID" value="PNR62778.1"/>
    <property type="molecule type" value="Genomic_DNA"/>
</dbReference>
<sequence>MEGLAKHSEGSSFRVSNRGTPLPPLPKIQVKSQNPISKPPAEQSRPHSPPGGGDSLSQDRRHTGGGPPKLQNRSPKPTERPRRDGPSRAPSQADTPKSPHQFRGPAFSAAGKAKSPDRLRGGGGPSLVPDATPKSPNSPAGARPRTPKSPKSPVRSPKTPSFVPPDVITPVFPASKDDMIGAQTSVTTGLTYPYNAWGPVTKYGYLDNIPPTWAQKHHFEGKHRLLEFMGNEEEFRKGELQRDRDDRWQAFLDYDKNVKLYPGFRNNQSGVKYDIFTHAPTDEYEEKRVNAEKMKAQYMLAKRGLYIQERMSGARPYDILSWRKLPPCRDLPPWPQDIGPPPDARGGEGVIPLNASKGALSLAHPFGPFATLSAPYPC</sequence>
<feature type="compositionally biased region" description="Polar residues" evidence="1">
    <location>
        <begin position="10"/>
        <end position="19"/>
    </location>
</feature>
<gene>
    <name evidence="2" type="ORF">PHYPA_001202</name>
</gene>
<proteinExistence type="predicted"/>
<dbReference type="Gramene" id="Pp3c1_26220V3.1">
    <property type="protein sequence ID" value="Pp3c1_26220V3.1"/>
    <property type="gene ID" value="Pp3c1_26220"/>
</dbReference>
<dbReference type="EnsemblPlants" id="Pp3c1_26220V3.1">
    <property type="protein sequence ID" value="Pp3c1_26220V3.1"/>
    <property type="gene ID" value="Pp3c1_26220"/>
</dbReference>
<feature type="compositionally biased region" description="Low complexity" evidence="1">
    <location>
        <begin position="149"/>
        <end position="161"/>
    </location>
</feature>
<evidence type="ECO:0000256" key="1">
    <source>
        <dbReference type="SAM" id="MobiDB-lite"/>
    </source>
</evidence>
<feature type="compositionally biased region" description="Basic and acidic residues" evidence="1">
    <location>
        <begin position="76"/>
        <end position="86"/>
    </location>
</feature>
<protein>
    <submittedName>
        <fullName evidence="2 3">Uncharacterized protein</fullName>
    </submittedName>
</protein>
<feature type="region of interest" description="Disordered" evidence="1">
    <location>
        <begin position="1"/>
        <end position="166"/>
    </location>
</feature>
<accession>A0A2K1L9S0</accession>
<evidence type="ECO:0000313" key="3">
    <source>
        <dbReference type="EnsemblPlants" id="Pp3c1_26220V3.1"/>
    </source>
</evidence>
<evidence type="ECO:0000313" key="2">
    <source>
        <dbReference type="EMBL" id="PNR62778.1"/>
    </source>
</evidence>